<comment type="caution">
    <text evidence="1">The sequence shown here is derived from an EMBL/GenBank/DDBJ whole genome shotgun (WGS) entry which is preliminary data.</text>
</comment>
<sequence>MVARAYACESDDILAHVCQTDNDVVVVDVAESGVVPALPSGADLGRVALGQFVQASGVLKLEFGLSAEEILQVLEQLQPGLRLLLQTAELFHQLVTDLCISKRERPPSELIKPL</sequence>
<reference evidence="1 2" key="1">
    <citation type="submission" date="2020-03" db="EMBL/GenBank/DDBJ databases">
        <title>Dissostichus mawsoni Genome sequencing and assembly.</title>
        <authorList>
            <person name="Park H."/>
        </authorList>
    </citation>
    <scope>NUCLEOTIDE SEQUENCE [LARGE SCALE GENOMIC DNA]</scope>
    <source>
        <strain evidence="1">DM0001</strain>
        <tissue evidence="1">Muscle</tissue>
    </source>
</reference>
<gene>
    <name evidence="1" type="ORF">F7725_016956</name>
</gene>
<accession>A0A7J5Z3Z3</accession>
<protein>
    <submittedName>
        <fullName evidence="1">Uncharacterized protein</fullName>
    </submittedName>
</protein>
<dbReference type="Proteomes" id="UP000518266">
    <property type="component" value="Unassembled WGS sequence"/>
</dbReference>
<dbReference type="EMBL" id="JAAKFY010000006">
    <property type="protein sequence ID" value="KAF3856233.1"/>
    <property type="molecule type" value="Genomic_DNA"/>
</dbReference>
<name>A0A7J5Z3Z3_DISMA</name>
<evidence type="ECO:0000313" key="1">
    <source>
        <dbReference type="EMBL" id="KAF3856233.1"/>
    </source>
</evidence>
<dbReference type="AlphaFoldDB" id="A0A7J5Z3Z3"/>
<organism evidence="1 2">
    <name type="scientific">Dissostichus mawsoni</name>
    <name type="common">Antarctic cod</name>
    <dbReference type="NCBI Taxonomy" id="36200"/>
    <lineage>
        <taxon>Eukaryota</taxon>
        <taxon>Metazoa</taxon>
        <taxon>Chordata</taxon>
        <taxon>Craniata</taxon>
        <taxon>Vertebrata</taxon>
        <taxon>Euteleostomi</taxon>
        <taxon>Actinopterygii</taxon>
        <taxon>Neopterygii</taxon>
        <taxon>Teleostei</taxon>
        <taxon>Neoteleostei</taxon>
        <taxon>Acanthomorphata</taxon>
        <taxon>Eupercaria</taxon>
        <taxon>Perciformes</taxon>
        <taxon>Notothenioidei</taxon>
        <taxon>Nototheniidae</taxon>
        <taxon>Dissostichus</taxon>
    </lineage>
</organism>
<evidence type="ECO:0000313" key="2">
    <source>
        <dbReference type="Proteomes" id="UP000518266"/>
    </source>
</evidence>
<keyword evidence="2" id="KW-1185">Reference proteome</keyword>
<proteinExistence type="predicted"/>